<reference evidence="1 2" key="1">
    <citation type="submission" date="2020-09" db="EMBL/GenBank/DDBJ databases">
        <title>De no assembly of potato wild relative species, Solanum commersonii.</title>
        <authorList>
            <person name="Cho K."/>
        </authorList>
    </citation>
    <scope>NUCLEOTIDE SEQUENCE [LARGE SCALE GENOMIC DNA]</scope>
    <source>
        <strain evidence="1">LZ3.2</strain>
        <tissue evidence="1">Leaf</tissue>
    </source>
</reference>
<dbReference type="EMBL" id="JACXVP010000010">
    <property type="protein sequence ID" value="KAG5579907.1"/>
    <property type="molecule type" value="Genomic_DNA"/>
</dbReference>
<organism evidence="1 2">
    <name type="scientific">Solanum commersonii</name>
    <name type="common">Commerson's wild potato</name>
    <name type="synonym">Commerson's nightshade</name>
    <dbReference type="NCBI Taxonomy" id="4109"/>
    <lineage>
        <taxon>Eukaryota</taxon>
        <taxon>Viridiplantae</taxon>
        <taxon>Streptophyta</taxon>
        <taxon>Embryophyta</taxon>
        <taxon>Tracheophyta</taxon>
        <taxon>Spermatophyta</taxon>
        <taxon>Magnoliopsida</taxon>
        <taxon>eudicotyledons</taxon>
        <taxon>Gunneridae</taxon>
        <taxon>Pentapetalae</taxon>
        <taxon>asterids</taxon>
        <taxon>lamiids</taxon>
        <taxon>Solanales</taxon>
        <taxon>Solanaceae</taxon>
        <taxon>Solanoideae</taxon>
        <taxon>Solaneae</taxon>
        <taxon>Solanum</taxon>
    </lineage>
</organism>
<dbReference type="AlphaFoldDB" id="A0A9J5WVR1"/>
<accession>A0A9J5WVR1</accession>
<sequence>MIRSHPHWFESAQWTYHLPRSNDFSMVLMRVTLGLSIQRSLTTNRTLCEVVLSVRIRKQMRGHGYFGWPIHCCRWLEPIIKSLGTESHGYMVAGGDQFCPLPRAEIHRGHPRSPLLTPFHV</sequence>
<name>A0A9J5WVR1_SOLCO</name>
<gene>
    <name evidence="1" type="ORF">H5410_050534</name>
</gene>
<comment type="caution">
    <text evidence="1">The sequence shown here is derived from an EMBL/GenBank/DDBJ whole genome shotgun (WGS) entry which is preliminary data.</text>
</comment>
<evidence type="ECO:0000313" key="1">
    <source>
        <dbReference type="EMBL" id="KAG5579907.1"/>
    </source>
</evidence>
<evidence type="ECO:0000313" key="2">
    <source>
        <dbReference type="Proteomes" id="UP000824120"/>
    </source>
</evidence>
<protein>
    <submittedName>
        <fullName evidence="1">Uncharacterized protein</fullName>
    </submittedName>
</protein>
<proteinExistence type="predicted"/>
<dbReference type="Proteomes" id="UP000824120">
    <property type="component" value="Chromosome 10"/>
</dbReference>
<keyword evidence="2" id="KW-1185">Reference proteome</keyword>